<dbReference type="Gene3D" id="2.60.40.740">
    <property type="match status" value="2"/>
</dbReference>
<dbReference type="OrthoDB" id="7794186at2"/>
<keyword evidence="1 2" id="KW-0732">Signal</keyword>
<feature type="signal peptide" evidence="2">
    <location>
        <begin position="1"/>
        <end position="18"/>
    </location>
</feature>
<feature type="chain" id="PRO_5008287040" description="Secretion system C-terminal sorting domain-containing protein" evidence="2">
    <location>
        <begin position="19"/>
        <end position="2161"/>
    </location>
</feature>
<dbReference type="NCBIfam" id="TIGR04183">
    <property type="entry name" value="Por_Secre_tail"/>
    <property type="match status" value="1"/>
</dbReference>
<dbReference type="InterPro" id="IPR025667">
    <property type="entry name" value="SprB_repeat"/>
</dbReference>
<dbReference type="PATRIC" id="fig|29536.5.peg.426"/>
<accession>A0A199XV73</accession>
<evidence type="ECO:0000313" key="5">
    <source>
        <dbReference type="Proteomes" id="UP000093807"/>
    </source>
</evidence>
<evidence type="ECO:0000313" key="4">
    <source>
        <dbReference type="EMBL" id="OAZ05204.1"/>
    </source>
</evidence>
<keyword evidence="5" id="KW-1185">Reference proteome</keyword>
<dbReference type="Pfam" id="PF13573">
    <property type="entry name" value="SprB"/>
    <property type="match status" value="10"/>
</dbReference>
<gene>
    <name evidence="4" type="ORF">FLB_04000</name>
</gene>
<proteinExistence type="predicted"/>
<evidence type="ECO:0000256" key="2">
    <source>
        <dbReference type="SAM" id="SignalP"/>
    </source>
</evidence>
<reference evidence="4 5" key="1">
    <citation type="submission" date="2016-06" db="EMBL/GenBank/DDBJ databases">
        <title>Draft genome sequence of Flavobacterium succinicans strain DD5b.</title>
        <authorList>
            <person name="Poehlein A."/>
            <person name="Daniel R."/>
            <person name="Simeonova D.D."/>
        </authorList>
    </citation>
    <scope>NUCLEOTIDE SEQUENCE [LARGE SCALE GENOMIC DNA]</scope>
    <source>
        <strain evidence="4 5">DD5b</strain>
    </source>
</reference>
<dbReference type="Pfam" id="PF18962">
    <property type="entry name" value="Por_Secre_tail"/>
    <property type="match status" value="1"/>
</dbReference>
<dbReference type="EMBL" id="JMTM01000015">
    <property type="protein sequence ID" value="OAZ05204.1"/>
    <property type="molecule type" value="Genomic_DNA"/>
</dbReference>
<feature type="domain" description="Secretion system C-terminal sorting" evidence="3">
    <location>
        <begin position="2084"/>
        <end position="2160"/>
    </location>
</feature>
<dbReference type="RefSeq" id="WP_064714295.1">
    <property type="nucleotide sequence ID" value="NZ_JMTM01000015.1"/>
</dbReference>
<comment type="caution">
    <text evidence="4">The sequence shown here is derived from an EMBL/GenBank/DDBJ whole genome shotgun (WGS) entry which is preliminary data.</text>
</comment>
<dbReference type="InterPro" id="IPR026444">
    <property type="entry name" value="Secre_tail"/>
</dbReference>
<evidence type="ECO:0000259" key="3">
    <source>
        <dbReference type="Pfam" id="PF18962"/>
    </source>
</evidence>
<dbReference type="InterPro" id="IPR013783">
    <property type="entry name" value="Ig-like_fold"/>
</dbReference>
<dbReference type="Proteomes" id="UP000093807">
    <property type="component" value="Unassembled WGS sequence"/>
</dbReference>
<organism evidence="4 5">
    <name type="scientific">Flavobacterium succinicans</name>
    <dbReference type="NCBI Taxonomy" id="29536"/>
    <lineage>
        <taxon>Bacteria</taxon>
        <taxon>Pseudomonadati</taxon>
        <taxon>Bacteroidota</taxon>
        <taxon>Flavobacteriia</taxon>
        <taxon>Flavobacteriales</taxon>
        <taxon>Flavobacteriaceae</taxon>
        <taxon>Flavobacterium</taxon>
    </lineage>
</organism>
<name>A0A199XV73_9FLAO</name>
<sequence>MKKFIPFLVLLLTTIGYAQSTGIKKISITNPAAITINNKTTENNSDTSSPNGKITFSISGGNKISSGNPYTITWENPLPSSATLSIDASGNVTVSNLPKGTYNPTIKDATCTVGVRDSFVIYDKLKVTPVQSNIKCFGGNNGSITLAITGGSGSKTINWKDSNITEPYRTDLQAGTYEYIITDEKATGNIENDKKNGLRVENSIIITGPTQSLNVSLTKISQPSPGNNNGILQLSVSGGYGDYSYSWKKDEQVMNPQPTRDALGRVFGLSNGKYQVNIIDNGVDTAEGCPVNSNEITLEALNVKIATPQPISCQGGTTNLMATASGGEGTINYTWYELIGNPAVENELSKSNSLNNIKAGNYKVVVTDSKDNETSATINLPESSNPIITANTATTNVTCFGGSDGSASIAITNYNSKKTYSFKWYKKTEPLVELTSNSITEPSKSTLSGLAEGMYVVNVTDGFCDTPFDVTIDSASLIVVKEEELGSFKKLKCNGDTNGSIKISVDGGLKPYTIKWKKNNTYITVNNDLHPTNLGAGNYSVDVFTSYDPNKLSNCSKGIENIIISAPNELNFTSTKTEVSCKNSNDGTIQLNINGGTFKTDSNNKPIYTISCEPIVSSPKPLIDIPNQKITGLKAGTWKISVSDDNNCKINEQEIEIKEPNDPFSFNPEVITNASGNSLSNGSITAKNIGGWGNYSYQWYEGSTVDNSKLLTSETTNQIKDKPAGKYTLVATDKNSDGVGCSLAPITFEIKEPTVLKLDVVATNTKCNAELGSITAVATGGAEIAQQQEERIYTYELFHNNVSKQTIVGNTANFTGLEVGQYKVVAKDSKQNVSTDSTTKYTNGSVVSIGYTELTEPKPIVITEEKVSGVKKLLNCYGDTDGILSVTVSGGTPFTTGAPYTYIWKKYNNATAIYDPIGTNAPKQSNLLVGKYAVEVRDANYDPIKPSSCVAILDNLLIDEPKKLAFTPIPTPVSCFGGADGSIQLNITGGTKKTDPNNPFTISSGSGTIDAKNGIISGLSAGKYKVSVTDANGCQTAQQEIEISAPEKALFIASEVSTPTTGFGLATGKIEISVGGGTSTYSYVWKNSTGTTIGTNSPMLSNIAAGEYSVVITDAKGCELPKTFTVLQPTKPIVSETHLQAKCNGLTGSLEASAAGGATFAQSQSEKTYTFRLRNKATGSTKSSTGNTATFTTIADGDYELTATDVAGIVSNTIAVVFKQPSPIVVSLTSTTNVSCFGGQDGAIAIAVTGGSPFLNNSVPSYTYQWKKKNTTTNAYENFTPTSLNTLTEGVYAVVVRDANYDPNNANYCEGLLENIVITQPEDFGFDIDKINYSNPTAANGNDGTLHFEIKGGKKNYEYQLFTKNAIGAITIVKTVSNSASKMVDFSGLKKDHYYASVKDDTGCTKYTDFDFTDNPLTSSITQTQVVSCFEANDGELQATVNGGFGTKTISWYRDGILLANEHGTRLMNVKKGTYYAVVKDSKMVEVTSNTITVTQPNLVTFTTTQEPVKCLGDSNGSTTLKALGGNGSYRYRYFYKTNLVQDWTAFSNGSSTTITDLAAGDYTIQVQDTKACQSTAASITINAPTALIISSTKSVPASGFGLANGSITVEATGGNGSYIYQWFKNGSATPIANTATANNLAAGKYFVLITDAKKCTLTSPLIEVTEPALLVTSATVQTIILCNGDSNGSLRPITTGGFLKPGENYTYQWFADGNATPLATSTILSNIGKGSYYVIATDSNGNKATSKSIVLTEPEILNNTLSADYTLCGDANDWTITTAPTGGTPTYNYSWNTGAKTPSIQNVPPGKYSVIITDKNGCTITKEITIIAPLPLATTPKINKPTCYGGADATIALTTIGGKAPYTFLWSTGEKSSQLSNVKAGNHSVTITDAKGCIIKEEYTIENPPKDVISLGEDVTLCIDQTLTINATINDDKATYFWQSDKGFTSNKPIVTLKEPANYTLTVTNKLGCQASDSMTISSQNTPISAEFVLSSQVFTNEVFTIIDISNPRPDSIEWILPTEAIVKTKNKNLAEISFPKTGEYEISMASKKGNCTASQTKKVLVVNGEYKDPDSTDAIKNFDLKIYPNPSTGIFTVDVTLDKVMPATIKIFSLINNSIIASKSENGKQAYLFDFGLSGLAPGVYFILFESQQGSKLRKIIIQ</sequence>
<protein>
    <recommendedName>
        <fullName evidence="3">Secretion system C-terminal sorting domain-containing protein</fullName>
    </recommendedName>
</protein>
<dbReference type="Gene3D" id="2.60.40.10">
    <property type="entry name" value="Immunoglobulins"/>
    <property type="match status" value="2"/>
</dbReference>
<evidence type="ECO:0000256" key="1">
    <source>
        <dbReference type="ARBA" id="ARBA00022729"/>
    </source>
</evidence>